<dbReference type="InterPro" id="IPR023405">
    <property type="entry name" value="Topo_IA_core_domain"/>
</dbReference>
<comment type="catalytic activity">
    <reaction evidence="1">
        <text>ATP-independent breakage of single-stranded DNA, followed by passage and rejoining.</text>
        <dbReference type="EC" id="5.6.2.1"/>
    </reaction>
</comment>
<dbReference type="Pfam" id="PF01751">
    <property type="entry name" value="Toprim"/>
    <property type="match status" value="1"/>
</dbReference>
<evidence type="ECO:0000256" key="6">
    <source>
        <dbReference type="ARBA" id="ARBA00023235"/>
    </source>
</evidence>
<accession>A0A6A8UFI3</accession>
<evidence type="ECO:0000256" key="7">
    <source>
        <dbReference type="ARBA" id="ARBA00030003"/>
    </source>
</evidence>
<evidence type="ECO:0000313" key="13">
    <source>
        <dbReference type="Proteomes" id="UP000439678"/>
    </source>
</evidence>
<dbReference type="SUPFAM" id="SSF56712">
    <property type="entry name" value="Prokaryotic type I DNA topoisomerase"/>
    <property type="match status" value="1"/>
</dbReference>
<reference evidence="12 13" key="1">
    <citation type="journal article" date="2019" name="Nat. Med.">
        <title>A library of human gut bacterial isolates paired with longitudinal multiomics data enables mechanistic microbiome research.</title>
        <authorList>
            <person name="Poyet M."/>
            <person name="Groussin M."/>
            <person name="Gibbons S.M."/>
            <person name="Avila-Pacheco J."/>
            <person name="Jiang X."/>
            <person name="Kearney S.M."/>
            <person name="Perrotta A.R."/>
            <person name="Berdy B."/>
            <person name="Zhao S."/>
            <person name="Lieberman T.D."/>
            <person name="Swanson P.K."/>
            <person name="Smith M."/>
            <person name="Roesemann S."/>
            <person name="Alexander J.E."/>
            <person name="Rich S.A."/>
            <person name="Livny J."/>
            <person name="Vlamakis H."/>
            <person name="Clish C."/>
            <person name="Bullock K."/>
            <person name="Deik A."/>
            <person name="Scott J."/>
            <person name="Pierce K.A."/>
            <person name="Xavier R.J."/>
            <person name="Alm E.J."/>
        </authorList>
    </citation>
    <scope>NUCLEOTIDE SEQUENCE [LARGE SCALE GENOMIC DNA]</scope>
    <source>
        <strain evidence="12 13">BIOML-A4</strain>
    </source>
</reference>
<dbReference type="Gene3D" id="3.40.50.140">
    <property type="match status" value="1"/>
</dbReference>
<dbReference type="PROSITE" id="PS52039">
    <property type="entry name" value="TOPO_IA_2"/>
    <property type="match status" value="1"/>
</dbReference>
<feature type="domain" description="Topo IA-type catalytic" evidence="11">
    <location>
        <begin position="158"/>
        <end position="633"/>
    </location>
</feature>
<dbReference type="Gene3D" id="2.70.20.10">
    <property type="entry name" value="Topoisomerase I, domain 3"/>
    <property type="match status" value="1"/>
</dbReference>
<dbReference type="GO" id="GO:0006281">
    <property type="term" value="P:DNA repair"/>
    <property type="evidence" value="ECO:0007669"/>
    <property type="project" value="TreeGrafter"/>
</dbReference>
<name>A0A6A8UFI3_STRSL</name>
<dbReference type="InterPro" id="IPR000380">
    <property type="entry name" value="Topo_IA"/>
</dbReference>
<dbReference type="InterPro" id="IPR013497">
    <property type="entry name" value="Topo_IA_cen"/>
</dbReference>
<dbReference type="Proteomes" id="UP000439678">
    <property type="component" value="Unassembled WGS sequence"/>
</dbReference>
<gene>
    <name evidence="12" type="ORF">GMC65_08780</name>
</gene>
<dbReference type="PRINTS" id="PR00417">
    <property type="entry name" value="PRTPISMRASEI"/>
</dbReference>
<dbReference type="EC" id="5.6.2.1" evidence="3"/>
<keyword evidence="4" id="KW-0799">Topoisomerase</keyword>
<dbReference type="GO" id="GO:0043597">
    <property type="term" value="C:cytoplasmic replication fork"/>
    <property type="evidence" value="ECO:0007669"/>
    <property type="project" value="TreeGrafter"/>
</dbReference>
<sequence length="782" mass="89216">MALAADNTLSATQLDEKYKKQGYIQFKNAAYHNGELITIIWAQGHMLELKEPEDYKADWKEWRLDTLPIIPEKFEYKVMTQKERQFKKVKDFFEKSRMIVWATDIDREGSHIAYSISLMTGILDQEGPKKMIKSLWVDELTPTKIQEGVKKLREIDYRVLQAIEAQTRAIADWLLGMNASRALSLLLEDKIGLKLDRSGKDGKIAVGRIKTVALFLIYLRELAIRDFVPTTYWELEATFEHPNGIYKGNYIPIDIPYSKGDKKGEPWEGDCPTREDWEKLIQNPKIIGDSKKGVIVEHEVELKEKRPPRLYCLDSIQEELGKLLGLTAKEVLEGPCQELYEVRKLITYPRSLSFYISRERYETLKQQAPALARLVGFSEEDLVFPERPDGFFVNDKKAANHSAVVPTTIIPTKEEVEALPDTLKIVYKAVIRRTLTMFFPKYQYEQTTIITQVGAGRFRTVGQVPKNPGWQVLFQDSASLLDGVIEESEARELIKVQTNDTVTSHLVPAERHVKKPPRHTNSTWLRAMRTAGRDLDDEELIAIMKQIKGLGTAATRGATLDEIVVNKWVIVKQGKIYLSELGWLICETLKDERVLSQPETTAIWEQSLSKIAEGTNTQEKFLKNIYRYLGIENPHNNLIENLINAVDRTDYTPFQDFIEQAVAKADGKLGNCPLCGKAVKVLGKSKVAQCEDNILSKEERESGATPVCSFNFWITVGFIKDKKKTLTKKQISDLLSDKGRTNLIKNIEGKYGPFDAYAYLSFNEEKGIYQVNLEVDKATSKK</sequence>
<dbReference type="InterPro" id="IPR003602">
    <property type="entry name" value="Topo_IA_DNA-bd_dom"/>
</dbReference>
<evidence type="ECO:0000256" key="1">
    <source>
        <dbReference type="ARBA" id="ARBA00000213"/>
    </source>
</evidence>
<proteinExistence type="inferred from homology"/>
<dbReference type="Gene3D" id="1.10.460.10">
    <property type="entry name" value="Topoisomerase I, domain 2"/>
    <property type="match status" value="1"/>
</dbReference>
<protein>
    <recommendedName>
        <fullName evidence="3">DNA topoisomerase</fullName>
        <ecNumber evidence="3">5.6.2.1</ecNumber>
    </recommendedName>
    <alternativeName>
        <fullName evidence="10">Omega-protein</fullName>
    </alternativeName>
    <alternativeName>
        <fullName evidence="9">Relaxing enzyme</fullName>
    </alternativeName>
    <alternativeName>
        <fullName evidence="7">Swivelase</fullName>
    </alternativeName>
    <alternativeName>
        <fullName evidence="8">Untwisting enzyme</fullName>
    </alternativeName>
</protein>
<dbReference type="GO" id="GO:0006310">
    <property type="term" value="P:DNA recombination"/>
    <property type="evidence" value="ECO:0007669"/>
    <property type="project" value="TreeGrafter"/>
</dbReference>
<dbReference type="SMART" id="SM00493">
    <property type="entry name" value="TOPRIM"/>
    <property type="match status" value="1"/>
</dbReference>
<dbReference type="Gene3D" id="1.10.290.10">
    <property type="entry name" value="Topoisomerase I, domain 4"/>
    <property type="match status" value="1"/>
</dbReference>
<evidence type="ECO:0000256" key="9">
    <source>
        <dbReference type="ARBA" id="ARBA00032235"/>
    </source>
</evidence>
<dbReference type="PANTHER" id="PTHR11390:SF21">
    <property type="entry name" value="DNA TOPOISOMERASE 3-ALPHA"/>
    <property type="match status" value="1"/>
</dbReference>
<dbReference type="GO" id="GO:0006265">
    <property type="term" value="P:DNA topological change"/>
    <property type="evidence" value="ECO:0007669"/>
    <property type="project" value="InterPro"/>
</dbReference>
<evidence type="ECO:0000256" key="8">
    <source>
        <dbReference type="ARBA" id="ARBA00031985"/>
    </source>
</evidence>
<evidence type="ECO:0000259" key="11">
    <source>
        <dbReference type="PROSITE" id="PS52039"/>
    </source>
</evidence>
<evidence type="ECO:0000256" key="5">
    <source>
        <dbReference type="ARBA" id="ARBA00023125"/>
    </source>
</evidence>
<dbReference type="Pfam" id="PF01131">
    <property type="entry name" value="Topoisom_bac"/>
    <property type="match status" value="1"/>
</dbReference>
<evidence type="ECO:0000313" key="12">
    <source>
        <dbReference type="EMBL" id="MTR28435.1"/>
    </source>
</evidence>
<keyword evidence="5" id="KW-0238">DNA-binding</keyword>
<dbReference type="AlphaFoldDB" id="A0A6A8UFI3"/>
<dbReference type="InterPro" id="IPR013825">
    <property type="entry name" value="Topo_IA_cen_sub2"/>
</dbReference>
<dbReference type="InterPro" id="IPR013826">
    <property type="entry name" value="Topo_IA_cen_sub3"/>
</dbReference>
<evidence type="ECO:0000256" key="4">
    <source>
        <dbReference type="ARBA" id="ARBA00023029"/>
    </source>
</evidence>
<dbReference type="PANTHER" id="PTHR11390">
    <property type="entry name" value="PROKARYOTIC DNA TOPOISOMERASE"/>
    <property type="match status" value="1"/>
</dbReference>
<dbReference type="SMART" id="SM00437">
    <property type="entry name" value="TOP1Ac"/>
    <property type="match status" value="1"/>
</dbReference>
<dbReference type="InterPro" id="IPR006171">
    <property type="entry name" value="TOPRIM_dom"/>
</dbReference>
<organism evidence="12 13">
    <name type="scientific">Streptococcus salivarius</name>
    <dbReference type="NCBI Taxonomy" id="1304"/>
    <lineage>
        <taxon>Bacteria</taxon>
        <taxon>Bacillati</taxon>
        <taxon>Bacillota</taxon>
        <taxon>Bacilli</taxon>
        <taxon>Lactobacillales</taxon>
        <taxon>Streptococcaceae</taxon>
        <taxon>Streptococcus</taxon>
    </lineage>
</organism>
<dbReference type="SMART" id="SM00436">
    <property type="entry name" value="TOP1Bc"/>
    <property type="match status" value="1"/>
</dbReference>
<comment type="caution">
    <text evidence="12">The sequence shown here is derived from an EMBL/GenBank/DDBJ whole genome shotgun (WGS) entry which is preliminary data.</text>
</comment>
<evidence type="ECO:0000256" key="3">
    <source>
        <dbReference type="ARBA" id="ARBA00012891"/>
    </source>
</evidence>
<evidence type="ECO:0000256" key="2">
    <source>
        <dbReference type="ARBA" id="ARBA00009446"/>
    </source>
</evidence>
<dbReference type="InterPro" id="IPR013824">
    <property type="entry name" value="Topo_IA_cen_sub1"/>
</dbReference>
<dbReference type="GO" id="GO:0003917">
    <property type="term" value="F:DNA topoisomerase type I (single strand cut, ATP-independent) activity"/>
    <property type="evidence" value="ECO:0007669"/>
    <property type="project" value="UniProtKB-EC"/>
</dbReference>
<comment type="similarity">
    <text evidence="2">Belongs to the type IA topoisomerase family.</text>
</comment>
<evidence type="ECO:0000256" key="10">
    <source>
        <dbReference type="ARBA" id="ARBA00032877"/>
    </source>
</evidence>
<dbReference type="InterPro" id="IPR003601">
    <property type="entry name" value="Topo_IA_2"/>
</dbReference>
<dbReference type="EMBL" id="WMYO01000009">
    <property type="protein sequence ID" value="MTR28435.1"/>
    <property type="molecule type" value="Genomic_DNA"/>
</dbReference>
<dbReference type="GO" id="GO:0003677">
    <property type="term" value="F:DNA binding"/>
    <property type="evidence" value="ECO:0007669"/>
    <property type="project" value="UniProtKB-KW"/>
</dbReference>
<keyword evidence="6 12" id="KW-0413">Isomerase</keyword>